<keyword evidence="1" id="KW-0472">Membrane</keyword>
<reference evidence="2" key="1">
    <citation type="submission" date="2018-05" db="EMBL/GenBank/DDBJ databases">
        <authorList>
            <person name="Lanie J.A."/>
            <person name="Ng W.-L."/>
            <person name="Kazmierczak K.M."/>
            <person name="Andrzejewski T.M."/>
            <person name="Davidsen T.M."/>
            <person name="Wayne K.J."/>
            <person name="Tettelin H."/>
            <person name="Glass J.I."/>
            <person name="Rusch D."/>
            <person name="Podicherti R."/>
            <person name="Tsui H.-C.T."/>
            <person name="Winkler M.E."/>
        </authorList>
    </citation>
    <scope>NUCLEOTIDE SEQUENCE</scope>
</reference>
<name>A0A381VR47_9ZZZZ</name>
<feature type="non-terminal residue" evidence="2">
    <location>
        <position position="45"/>
    </location>
</feature>
<accession>A0A381VR47</accession>
<proteinExistence type="predicted"/>
<keyword evidence="1" id="KW-0812">Transmembrane</keyword>
<dbReference type="AlphaFoldDB" id="A0A381VR47"/>
<organism evidence="2">
    <name type="scientific">marine metagenome</name>
    <dbReference type="NCBI Taxonomy" id="408172"/>
    <lineage>
        <taxon>unclassified sequences</taxon>
        <taxon>metagenomes</taxon>
        <taxon>ecological metagenomes</taxon>
    </lineage>
</organism>
<gene>
    <name evidence="2" type="ORF">METZ01_LOCUS95616</name>
</gene>
<evidence type="ECO:0000256" key="1">
    <source>
        <dbReference type="SAM" id="Phobius"/>
    </source>
</evidence>
<protein>
    <submittedName>
        <fullName evidence="2">Uncharacterized protein</fullName>
    </submittedName>
</protein>
<feature type="transmembrane region" description="Helical" evidence="1">
    <location>
        <begin position="21"/>
        <end position="43"/>
    </location>
</feature>
<evidence type="ECO:0000313" key="2">
    <source>
        <dbReference type="EMBL" id="SVA42762.1"/>
    </source>
</evidence>
<dbReference type="EMBL" id="UINC01009540">
    <property type="protein sequence ID" value="SVA42762.1"/>
    <property type="molecule type" value="Genomic_DNA"/>
</dbReference>
<sequence length="45" mass="5173">MTEDQTKSARLWNAITRIRIYVTNILFLAIMLMIGVSVSFSFFSS</sequence>
<keyword evidence="1" id="KW-1133">Transmembrane helix</keyword>